<sequence>MNVVEKPQHWYEVLNTCMFHDLVLFTPNAGDMHALQHGMNGSHNAAQIKSSQSKVVLNSQTKYIATFTVQTSEAVNKKYKELVTIFRGLRKTIAFLKLLLVVTQFFFGQQLIICATVSVFRLGLRKPYVLEYPQTKELKTVFERISNQSFKNCISFCWKSGPFFEVNLWIAVLDPFCDPINQNVFNL</sequence>
<dbReference type="EnsemblMetazoa" id="GPAI019779-RA">
    <property type="protein sequence ID" value="GPAI019779-PA"/>
    <property type="gene ID" value="GPAI019779"/>
</dbReference>
<dbReference type="Proteomes" id="UP000092445">
    <property type="component" value="Unassembled WGS sequence"/>
</dbReference>
<reference evidence="2" key="2">
    <citation type="submission" date="2020-05" db="UniProtKB">
        <authorList>
            <consortium name="EnsemblMetazoa"/>
        </authorList>
    </citation>
    <scope>IDENTIFICATION</scope>
    <source>
        <strain evidence="2">IAEA</strain>
    </source>
</reference>
<name>A0A1A9ZN22_GLOPL</name>
<keyword evidence="1" id="KW-0472">Membrane</keyword>
<protein>
    <submittedName>
        <fullName evidence="2">Uncharacterized protein</fullName>
    </submittedName>
</protein>
<reference evidence="3" key="1">
    <citation type="submission" date="2014-03" db="EMBL/GenBank/DDBJ databases">
        <authorList>
            <person name="Aksoy S."/>
            <person name="Warren W."/>
            <person name="Wilson R.K."/>
        </authorList>
    </citation>
    <scope>NUCLEOTIDE SEQUENCE [LARGE SCALE GENOMIC DNA]</scope>
    <source>
        <strain evidence="3">IAEA</strain>
    </source>
</reference>
<feature type="transmembrane region" description="Helical" evidence="1">
    <location>
        <begin position="95"/>
        <end position="120"/>
    </location>
</feature>
<dbReference type="AlphaFoldDB" id="A0A1A9ZN22"/>
<organism evidence="2 3">
    <name type="scientific">Glossina pallidipes</name>
    <name type="common">Tsetse fly</name>
    <dbReference type="NCBI Taxonomy" id="7398"/>
    <lineage>
        <taxon>Eukaryota</taxon>
        <taxon>Metazoa</taxon>
        <taxon>Ecdysozoa</taxon>
        <taxon>Arthropoda</taxon>
        <taxon>Hexapoda</taxon>
        <taxon>Insecta</taxon>
        <taxon>Pterygota</taxon>
        <taxon>Neoptera</taxon>
        <taxon>Endopterygota</taxon>
        <taxon>Diptera</taxon>
        <taxon>Brachycera</taxon>
        <taxon>Muscomorpha</taxon>
        <taxon>Hippoboscoidea</taxon>
        <taxon>Glossinidae</taxon>
        <taxon>Glossina</taxon>
    </lineage>
</organism>
<evidence type="ECO:0000256" key="1">
    <source>
        <dbReference type="SAM" id="Phobius"/>
    </source>
</evidence>
<keyword evidence="1" id="KW-0812">Transmembrane</keyword>
<keyword evidence="3" id="KW-1185">Reference proteome</keyword>
<accession>A0A1A9ZN22</accession>
<evidence type="ECO:0000313" key="3">
    <source>
        <dbReference type="Proteomes" id="UP000092445"/>
    </source>
</evidence>
<proteinExistence type="predicted"/>
<evidence type="ECO:0000313" key="2">
    <source>
        <dbReference type="EnsemblMetazoa" id="GPAI019779-PA"/>
    </source>
</evidence>
<keyword evidence="1" id="KW-1133">Transmembrane helix</keyword>
<dbReference type="VEuPathDB" id="VectorBase:GPAI019779"/>